<protein>
    <recommendedName>
        <fullName evidence="3">Multidrug export protein MepA</fullName>
    </recommendedName>
</protein>
<feature type="transmembrane region" description="Helical" evidence="10">
    <location>
        <begin position="52"/>
        <end position="75"/>
    </location>
</feature>
<feature type="transmembrane region" description="Helical" evidence="10">
    <location>
        <begin position="279"/>
        <end position="300"/>
    </location>
</feature>
<keyword evidence="12" id="KW-1185">Reference proteome</keyword>
<gene>
    <name evidence="11" type="ORF">MED297_11205</name>
</gene>
<feature type="transmembrane region" description="Helical" evidence="10">
    <location>
        <begin position="200"/>
        <end position="221"/>
    </location>
</feature>
<keyword evidence="6 10" id="KW-0812">Transmembrane</keyword>
<sequence>MTKPTSDNPYIQGALPVVFVKTAAPIILMMLVNGSFNLIDAAFLGRYVGAEALTAVTSMFPLMMLMIACSTWVGNGFASVVGRLLGAGKRAQARQALTQAFTLAVLFCLMLMAIFLLVGPTLTLAANGGNEHLASMSWQYMSLVIVGSPLMFVMTLNGDALRSEGFAGFVAVVSILSVGLNIVANYLFIAVLGWGVAGSALGTLLAQALSLMAVVVFRLRMAPEARLPVFRLSAQRRHWSSFIALGAPSSLNYIGLALSSAAILLNLQLWSLDSYATTVSAYGILTRIMTFVFLPLLGLSMAFQSIVGNNAGAKAHDRTNAAIRLALLISMTYCLIVETTLWLLKNQVGFWFVDNPVVVQEVSRILPVMTLTLVLFGPLLMISMYFQSLGDALRAAILGLSKTYLFALPLIFLLPLYWGEWGIWYAGPSAEILALLLTIVVLRQRSRQTDLRFGLFQPVLAGNPREH</sequence>
<dbReference type="NCBIfam" id="TIGR00797">
    <property type="entry name" value="matE"/>
    <property type="match status" value="1"/>
</dbReference>
<keyword evidence="4" id="KW-0813">Transport</keyword>
<dbReference type="RefSeq" id="WP_008041782.1">
    <property type="nucleotide sequence ID" value="NZ_CH724149.1"/>
</dbReference>
<dbReference type="Pfam" id="PF01554">
    <property type="entry name" value="MatE"/>
    <property type="match status" value="2"/>
</dbReference>
<proteinExistence type="inferred from homology"/>
<evidence type="ECO:0000256" key="4">
    <source>
        <dbReference type="ARBA" id="ARBA00022448"/>
    </source>
</evidence>
<dbReference type="HOGENOM" id="CLU_012893_0_2_6"/>
<keyword evidence="8 10" id="KW-0472">Membrane</keyword>
<comment type="subcellular location">
    <subcellularLocation>
        <location evidence="1">Cell inner membrane</location>
        <topology evidence="1">Multi-pass membrane protein</topology>
    </subcellularLocation>
</comment>
<evidence type="ECO:0000256" key="6">
    <source>
        <dbReference type="ARBA" id="ARBA00022692"/>
    </source>
</evidence>
<evidence type="ECO:0000256" key="2">
    <source>
        <dbReference type="ARBA" id="ARBA00008417"/>
    </source>
</evidence>
<feature type="transmembrane region" description="Helical" evidence="10">
    <location>
        <begin position="393"/>
        <end position="417"/>
    </location>
</feature>
<feature type="transmembrane region" description="Helical" evidence="10">
    <location>
        <begin position="364"/>
        <end position="386"/>
    </location>
</feature>
<name>A4BAW6_9GAMM</name>
<dbReference type="GO" id="GO:0005886">
    <property type="term" value="C:plasma membrane"/>
    <property type="evidence" value="ECO:0007669"/>
    <property type="project" value="UniProtKB-SubCell"/>
</dbReference>
<dbReference type="EMBL" id="AAOE01000003">
    <property type="protein sequence ID" value="EAR10579.1"/>
    <property type="molecule type" value="Genomic_DNA"/>
</dbReference>
<keyword evidence="5" id="KW-1003">Cell membrane</keyword>
<dbReference type="STRING" id="314283.MED297_11205"/>
<feature type="transmembrane region" description="Helical" evidence="10">
    <location>
        <begin position="96"/>
        <end position="118"/>
    </location>
</feature>
<evidence type="ECO:0000256" key="9">
    <source>
        <dbReference type="ARBA" id="ARBA00023251"/>
    </source>
</evidence>
<evidence type="ECO:0000256" key="1">
    <source>
        <dbReference type="ARBA" id="ARBA00004429"/>
    </source>
</evidence>
<evidence type="ECO:0000313" key="11">
    <source>
        <dbReference type="EMBL" id="EAR10579.1"/>
    </source>
</evidence>
<feature type="transmembrane region" description="Helical" evidence="10">
    <location>
        <begin position="12"/>
        <end position="32"/>
    </location>
</feature>
<dbReference type="OrthoDB" id="9811110at2"/>
<dbReference type="GO" id="GO:0042910">
    <property type="term" value="F:xenobiotic transmembrane transporter activity"/>
    <property type="evidence" value="ECO:0007669"/>
    <property type="project" value="InterPro"/>
</dbReference>
<dbReference type="InterPro" id="IPR045070">
    <property type="entry name" value="MATE_MepA-like"/>
</dbReference>
<dbReference type="PANTHER" id="PTHR43549">
    <property type="entry name" value="MULTIDRUG RESISTANCE PROTEIN YPNP-RELATED"/>
    <property type="match status" value="1"/>
</dbReference>
<keyword evidence="9" id="KW-0046">Antibiotic resistance</keyword>
<dbReference type="Proteomes" id="UP000005953">
    <property type="component" value="Unassembled WGS sequence"/>
</dbReference>
<evidence type="ECO:0000313" key="12">
    <source>
        <dbReference type="Proteomes" id="UP000005953"/>
    </source>
</evidence>
<keyword evidence="7 10" id="KW-1133">Transmembrane helix</keyword>
<feature type="transmembrane region" description="Helical" evidence="10">
    <location>
        <begin position="423"/>
        <end position="442"/>
    </location>
</feature>
<organism evidence="11 12">
    <name type="scientific">Reinekea blandensis MED297</name>
    <dbReference type="NCBI Taxonomy" id="314283"/>
    <lineage>
        <taxon>Bacteria</taxon>
        <taxon>Pseudomonadati</taxon>
        <taxon>Pseudomonadota</taxon>
        <taxon>Gammaproteobacteria</taxon>
        <taxon>Oceanospirillales</taxon>
        <taxon>Saccharospirillaceae</taxon>
        <taxon>Reinekea</taxon>
    </lineage>
</organism>
<dbReference type="CDD" id="cd13143">
    <property type="entry name" value="MATE_MepA_like"/>
    <property type="match status" value="1"/>
</dbReference>
<feature type="transmembrane region" description="Helical" evidence="10">
    <location>
        <begin position="321"/>
        <end position="344"/>
    </location>
</feature>
<feature type="transmembrane region" description="Helical" evidence="10">
    <location>
        <begin position="242"/>
        <end position="267"/>
    </location>
</feature>
<evidence type="ECO:0000256" key="7">
    <source>
        <dbReference type="ARBA" id="ARBA00022989"/>
    </source>
</evidence>
<accession>A4BAW6</accession>
<dbReference type="GO" id="GO:0015297">
    <property type="term" value="F:antiporter activity"/>
    <property type="evidence" value="ECO:0007669"/>
    <property type="project" value="InterPro"/>
</dbReference>
<dbReference type="PANTHER" id="PTHR43549:SF3">
    <property type="entry name" value="MULTIDRUG RESISTANCE PROTEIN YPNP-RELATED"/>
    <property type="match status" value="1"/>
</dbReference>
<evidence type="ECO:0000256" key="10">
    <source>
        <dbReference type="SAM" id="Phobius"/>
    </source>
</evidence>
<comment type="caution">
    <text evidence="11">The sequence shown here is derived from an EMBL/GenBank/DDBJ whole genome shotgun (WGS) entry which is preliminary data.</text>
</comment>
<reference evidence="11 12" key="1">
    <citation type="submission" date="2006-02" db="EMBL/GenBank/DDBJ databases">
        <authorList>
            <person name="Pinhassi J."/>
            <person name="Pedros-Alio C."/>
            <person name="Ferriera S."/>
            <person name="Johnson J."/>
            <person name="Kravitz S."/>
            <person name="Halpern A."/>
            <person name="Remington K."/>
            <person name="Beeson K."/>
            <person name="Tran B."/>
            <person name="Rogers Y.-H."/>
            <person name="Friedman R."/>
            <person name="Venter J.C."/>
        </authorList>
    </citation>
    <scope>NUCLEOTIDE SEQUENCE [LARGE SCALE GENOMIC DNA]</scope>
    <source>
        <strain evidence="11 12">MED297</strain>
    </source>
</reference>
<evidence type="ECO:0000256" key="5">
    <source>
        <dbReference type="ARBA" id="ARBA00022475"/>
    </source>
</evidence>
<dbReference type="InterPro" id="IPR002528">
    <property type="entry name" value="MATE_fam"/>
</dbReference>
<feature type="transmembrane region" description="Helical" evidence="10">
    <location>
        <begin position="138"/>
        <end position="156"/>
    </location>
</feature>
<dbReference type="PIRSF" id="PIRSF006603">
    <property type="entry name" value="DinF"/>
    <property type="match status" value="1"/>
</dbReference>
<dbReference type="InterPro" id="IPR052031">
    <property type="entry name" value="Membrane_Transporter-Flippase"/>
</dbReference>
<comment type="similarity">
    <text evidence="2">Belongs to the multi antimicrobial extrusion (MATE) (TC 2.A.66.1) family. MepA subfamily.</text>
</comment>
<dbReference type="AlphaFoldDB" id="A4BAW6"/>
<dbReference type="InterPro" id="IPR048279">
    <property type="entry name" value="MdtK-like"/>
</dbReference>
<dbReference type="GO" id="GO:0046677">
    <property type="term" value="P:response to antibiotic"/>
    <property type="evidence" value="ECO:0007669"/>
    <property type="project" value="UniProtKB-KW"/>
</dbReference>
<evidence type="ECO:0000256" key="3">
    <source>
        <dbReference type="ARBA" id="ARBA00022106"/>
    </source>
</evidence>
<evidence type="ECO:0000256" key="8">
    <source>
        <dbReference type="ARBA" id="ARBA00023136"/>
    </source>
</evidence>
<feature type="transmembrane region" description="Helical" evidence="10">
    <location>
        <begin position="168"/>
        <end position="194"/>
    </location>
</feature>